<evidence type="ECO:0000259" key="7">
    <source>
        <dbReference type="Pfam" id="PF09468"/>
    </source>
</evidence>
<dbReference type="CDD" id="cd09270">
    <property type="entry name" value="RNase_H2-B"/>
    <property type="match status" value="1"/>
</dbReference>
<name>A0A420YMY2_9PEZI</name>
<dbReference type="InterPro" id="IPR041195">
    <property type="entry name" value="Rnh202_N"/>
</dbReference>
<keyword evidence="3" id="KW-0539">Nucleus</keyword>
<dbReference type="AlphaFoldDB" id="A0A420YMY2"/>
<dbReference type="EMBL" id="QVQW01000002">
    <property type="protein sequence ID" value="RKU49212.1"/>
    <property type="molecule type" value="Genomic_DNA"/>
</dbReference>
<dbReference type="Gene3D" id="1.10.20.120">
    <property type="match status" value="1"/>
</dbReference>
<dbReference type="GO" id="GO:0005654">
    <property type="term" value="C:nucleoplasm"/>
    <property type="evidence" value="ECO:0007669"/>
    <property type="project" value="TreeGrafter"/>
</dbReference>
<dbReference type="Pfam" id="PF09468">
    <property type="entry name" value="RNase_H2-Ydr279"/>
    <property type="match status" value="1"/>
</dbReference>
<sequence length="440" mass="48466">MRSIKTLRSDASHADAFKVGPTLFAATTSQYTLAEATSRPPQLFVLPKTATAESRVVTLQNPRYARLTRYLVCPKSGIYEFTKIAAPSAVPRSWLIESAKGQRIVTEGENGSEATVVDFEAHVTRDADIFVATPMDPLFLVLPALATTTTKSEAPKRMFLTSDDHFDSLVDSADSHLSQLLQVGKTRALLEGRMAVICDTVEAGDETMFRLNEDKLMDELLTKAGRMAEKLPKSMEERFVTRALEAPVVYKRAPAIPTEGSSDGGSALQTPMTEKSESQASLSSVGTVDSEVSQASTAATSVDLTTEEPITAAMVASEQVLKLQRLQVAFNFIVSAYVSHTFGATLKAHFAKHKSTDFKPLEEYLTELAKLKVEVMATRAATENTRKRGLEEEDDERAEKRRRKEEEEKKKKIGVSKGVRDLKKVNTSGMKKLSDFFKKK</sequence>
<comment type="function">
    <text evidence="4">Non catalytic subunit of RNase H2, an endonuclease that specifically degrades the RNA of RNA:DNA hybrids. Participates in DNA replication, possibly by mediating the removal of lagging-strand Okazaki fragment RNA primers during DNA replication. Mediates the excision of single ribonucleotides from DNA:RNA duplexes.</text>
</comment>
<dbReference type="OrthoDB" id="29098at2759"/>
<accession>A0A420YMY2</accession>
<proteinExistence type="predicted"/>
<evidence type="ECO:0000256" key="2">
    <source>
        <dbReference type="ARBA" id="ARBA00019062"/>
    </source>
</evidence>
<dbReference type="Pfam" id="PF17745">
    <property type="entry name" value="Ydr279_N"/>
    <property type="match status" value="1"/>
</dbReference>
<feature type="domain" description="Ribonuclease H2 subunit B wHTH" evidence="7">
    <location>
        <begin position="139"/>
        <end position="346"/>
    </location>
</feature>
<evidence type="ECO:0000259" key="8">
    <source>
        <dbReference type="Pfam" id="PF17745"/>
    </source>
</evidence>
<keyword evidence="10" id="KW-1185">Reference proteome</keyword>
<gene>
    <name evidence="9" type="ORF">DL546_009176</name>
</gene>
<feature type="compositionally biased region" description="Polar residues" evidence="6">
    <location>
        <begin position="267"/>
        <end position="289"/>
    </location>
</feature>
<comment type="subcellular location">
    <subcellularLocation>
        <location evidence="1">Nucleus</location>
    </subcellularLocation>
</comment>
<dbReference type="GO" id="GO:0006401">
    <property type="term" value="P:RNA catabolic process"/>
    <property type="evidence" value="ECO:0007669"/>
    <property type="project" value="TreeGrafter"/>
</dbReference>
<evidence type="ECO:0000313" key="10">
    <source>
        <dbReference type="Proteomes" id="UP000275385"/>
    </source>
</evidence>
<evidence type="ECO:0000313" key="9">
    <source>
        <dbReference type="EMBL" id="RKU49212.1"/>
    </source>
</evidence>
<dbReference type="PANTHER" id="PTHR13383">
    <property type="entry name" value="RIBONUCLEASE H2 SUBUNIT B"/>
    <property type="match status" value="1"/>
</dbReference>
<evidence type="ECO:0000256" key="6">
    <source>
        <dbReference type="SAM" id="MobiDB-lite"/>
    </source>
</evidence>
<dbReference type="GO" id="GO:0032299">
    <property type="term" value="C:ribonuclease H2 complex"/>
    <property type="evidence" value="ECO:0007669"/>
    <property type="project" value="InterPro"/>
</dbReference>
<feature type="domain" description="Rnh202 triple barrel" evidence="8">
    <location>
        <begin position="45"/>
        <end position="136"/>
    </location>
</feature>
<organism evidence="9 10">
    <name type="scientific">Coniochaeta pulveracea</name>
    <dbReference type="NCBI Taxonomy" id="177199"/>
    <lineage>
        <taxon>Eukaryota</taxon>
        <taxon>Fungi</taxon>
        <taxon>Dikarya</taxon>
        <taxon>Ascomycota</taxon>
        <taxon>Pezizomycotina</taxon>
        <taxon>Sordariomycetes</taxon>
        <taxon>Sordariomycetidae</taxon>
        <taxon>Coniochaetales</taxon>
        <taxon>Coniochaetaceae</taxon>
        <taxon>Coniochaeta</taxon>
    </lineage>
</organism>
<comment type="caution">
    <text evidence="9">The sequence shown here is derived from an EMBL/GenBank/DDBJ whole genome shotgun (WGS) entry which is preliminary data.</text>
</comment>
<dbReference type="STRING" id="177199.A0A420YMY2"/>
<evidence type="ECO:0000256" key="4">
    <source>
        <dbReference type="ARBA" id="ARBA00024778"/>
    </source>
</evidence>
<dbReference type="InterPro" id="IPR019024">
    <property type="entry name" value="RNase_H2_suB_wHTH"/>
</dbReference>
<dbReference type="Proteomes" id="UP000275385">
    <property type="component" value="Unassembled WGS sequence"/>
</dbReference>
<reference evidence="9 10" key="1">
    <citation type="submission" date="2018-08" db="EMBL/GenBank/DDBJ databases">
        <title>Draft genome of the lignicolous fungus Coniochaeta pulveracea.</title>
        <authorList>
            <person name="Borstlap C.J."/>
            <person name="De Witt R.N."/>
            <person name="Botha A."/>
            <person name="Volschenk H."/>
        </authorList>
    </citation>
    <scope>NUCLEOTIDE SEQUENCE [LARGE SCALE GENOMIC DNA]</scope>
    <source>
        <strain evidence="9 10">CAB683</strain>
    </source>
</reference>
<dbReference type="PANTHER" id="PTHR13383:SF11">
    <property type="entry name" value="RIBONUCLEASE H2 SUBUNIT B"/>
    <property type="match status" value="1"/>
</dbReference>
<feature type="region of interest" description="Disordered" evidence="6">
    <location>
        <begin position="383"/>
        <end position="415"/>
    </location>
</feature>
<dbReference type="InterPro" id="IPR040456">
    <property type="entry name" value="RNase_H2_suB"/>
</dbReference>
<feature type="region of interest" description="Disordered" evidence="6">
    <location>
        <begin position="255"/>
        <end position="289"/>
    </location>
</feature>
<evidence type="ECO:0000256" key="3">
    <source>
        <dbReference type="ARBA" id="ARBA00023242"/>
    </source>
</evidence>
<evidence type="ECO:0000256" key="1">
    <source>
        <dbReference type="ARBA" id="ARBA00004123"/>
    </source>
</evidence>
<protein>
    <recommendedName>
        <fullName evidence="2">Ribonuclease H2 subunit B</fullName>
    </recommendedName>
    <alternativeName>
        <fullName evidence="5">Ribonuclease HI subunit B</fullName>
    </alternativeName>
</protein>
<evidence type="ECO:0000256" key="5">
    <source>
        <dbReference type="ARBA" id="ARBA00033464"/>
    </source>
</evidence>